<proteinExistence type="predicted"/>
<keyword evidence="1" id="KW-0472">Membrane</keyword>
<comment type="caution">
    <text evidence="2">The sequence shown here is derived from an EMBL/GenBank/DDBJ whole genome shotgun (WGS) entry which is preliminary data.</text>
</comment>
<feature type="transmembrane region" description="Helical" evidence="1">
    <location>
        <begin position="278"/>
        <end position="305"/>
    </location>
</feature>
<dbReference type="AlphaFoldDB" id="A0A1F6P8Z7"/>
<keyword evidence="1" id="KW-1133">Transmembrane helix</keyword>
<evidence type="ECO:0000256" key="1">
    <source>
        <dbReference type="SAM" id="Phobius"/>
    </source>
</evidence>
<dbReference type="EMBL" id="MFRA01000005">
    <property type="protein sequence ID" value="OGH92510.1"/>
    <property type="molecule type" value="Genomic_DNA"/>
</dbReference>
<gene>
    <name evidence="2" type="ORF">A2563_02415</name>
</gene>
<protein>
    <recommendedName>
        <fullName evidence="4">Alpha-galactosidase NEW3 domain-containing protein</fullName>
    </recommendedName>
</protein>
<sequence>MILRLKKIALYIAVIAVASFGFTSLAQAFGISPIKILLTVGQSASQTVVFKINNLSASTGETTFKLSVLGVSQDEAGLPVFERGINTAENWVYPESNLVKVKAGEIKSVNFIIKTPENALPGSYYLGLAAEPVQQNSNGGLNSRLVSLLTLQVEGLVNESLGIEKWNLQAGAVANDVWKFDLLLKNNGDIEVPMQAEVAIRNWQGEEIFAEPLVLGNKLLAGSKRALSPEILLKRPVSNDGTGHDSVESNKISLPGLYQAQIRVTYGKTNQSVSAIAYIWYLPLWSKVSAGLFGLVLVVIFVFLIKRKK</sequence>
<reference evidence="2 3" key="1">
    <citation type="journal article" date="2016" name="Nat. Commun.">
        <title>Thousands of microbial genomes shed light on interconnected biogeochemical processes in an aquifer system.</title>
        <authorList>
            <person name="Anantharaman K."/>
            <person name="Brown C.T."/>
            <person name="Hug L.A."/>
            <person name="Sharon I."/>
            <person name="Castelle C.J."/>
            <person name="Probst A.J."/>
            <person name="Thomas B.C."/>
            <person name="Singh A."/>
            <person name="Wilkins M.J."/>
            <person name="Karaoz U."/>
            <person name="Brodie E.L."/>
            <person name="Williams K.H."/>
            <person name="Hubbard S.S."/>
            <person name="Banfield J.F."/>
        </authorList>
    </citation>
    <scope>NUCLEOTIDE SEQUENCE [LARGE SCALE GENOMIC DNA]</scope>
</reference>
<keyword evidence="1" id="KW-0812">Transmembrane</keyword>
<evidence type="ECO:0008006" key="4">
    <source>
        <dbReference type="Google" id="ProtNLM"/>
    </source>
</evidence>
<evidence type="ECO:0000313" key="2">
    <source>
        <dbReference type="EMBL" id="OGH92510.1"/>
    </source>
</evidence>
<evidence type="ECO:0000313" key="3">
    <source>
        <dbReference type="Proteomes" id="UP000176634"/>
    </source>
</evidence>
<dbReference type="Proteomes" id="UP000176634">
    <property type="component" value="Unassembled WGS sequence"/>
</dbReference>
<name>A0A1F6P8Z7_9BACT</name>
<accession>A0A1F6P8Z7</accession>
<organism evidence="2 3">
    <name type="scientific">Candidatus Magasanikbacteria bacterium RIFOXYD1_FULL_40_23</name>
    <dbReference type="NCBI Taxonomy" id="1798705"/>
    <lineage>
        <taxon>Bacteria</taxon>
        <taxon>Candidatus Magasanikiibacteriota</taxon>
    </lineage>
</organism>
<dbReference type="STRING" id="1798705.A2563_02415"/>